<proteinExistence type="predicted"/>
<sequence>MTLNYGPHPLNRLTYDPIVPDLVNKTPGLRADLDKSLEKHICIIHDLVGEDENRLAYLLSPHIRYLTAVSKADADNVFREEKYENYEKLMDSQKKLMKEFIEFQKLQDTVDAETSRALEQNVNMSLSEGLNKLRADSSITSKRAEAAKQRASLLEKLPKFYQNWQKYHANAVKPGSPVNEFGVLPSGSNVSTHPQTDIDSTKSDSEKAFSQFSTFVLFQRAISSKFLKLRQELRANFDDEDKDKDNTERYHSDLCLHFEIIVRNSITRKRITAGEGRVTKMIRSWTTGDDSQSIYLQKMGTDYERIFAQQIQLNEFLREVFQNQMKITDREEELYSKIITKQKQFVKDYELEKQDWVVWQEDWVQYYTMAENVYAQEKEILILPFRVDNRISQERYVQEWKNHGLKTIKPLQSRLQGLVL</sequence>
<evidence type="ECO:0000313" key="2">
    <source>
        <dbReference type="Proteomes" id="UP000799437"/>
    </source>
</evidence>
<gene>
    <name evidence="1" type="ORF">EJ05DRAFT_518709</name>
</gene>
<dbReference type="AlphaFoldDB" id="A0A6A6VZM4"/>
<accession>A0A6A6VZM4</accession>
<dbReference type="Proteomes" id="UP000799437">
    <property type="component" value="Unassembled WGS sequence"/>
</dbReference>
<dbReference type="EMBL" id="ML996576">
    <property type="protein sequence ID" value="KAF2756102.1"/>
    <property type="molecule type" value="Genomic_DNA"/>
</dbReference>
<organism evidence="1 2">
    <name type="scientific">Pseudovirgaria hyperparasitica</name>
    <dbReference type="NCBI Taxonomy" id="470096"/>
    <lineage>
        <taxon>Eukaryota</taxon>
        <taxon>Fungi</taxon>
        <taxon>Dikarya</taxon>
        <taxon>Ascomycota</taxon>
        <taxon>Pezizomycotina</taxon>
        <taxon>Dothideomycetes</taxon>
        <taxon>Dothideomycetes incertae sedis</taxon>
        <taxon>Acrospermales</taxon>
        <taxon>Acrospermaceae</taxon>
        <taxon>Pseudovirgaria</taxon>
    </lineage>
</organism>
<dbReference type="GeneID" id="54489759"/>
<reference evidence="1" key="1">
    <citation type="journal article" date="2020" name="Stud. Mycol.">
        <title>101 Dothideomycetes genomes: a test case for predicting lifestyles and emergence of pathogens.</title>
        <authorList>
            <person name="Haridas S."/>
            <person name="Albert R."/>
            <person name="Binder M."/>
            <person name="Bloem J."/>
            <person name="Labutti K."/>
            <person name="Salamov A."/>
            <person name="Andreopoulos B."/>
            <person name="Baker S."/>
            <person name="Barry K."/>
            <person name="Bills G."/>
            <person name="Bluhm B."/>
            <person name="Cannon C."/>
            <person name="Castanera R."/>
            <person name="Culley D."/>
            <person name="Daum C."/>
            <person name="Ezra D."/>
            <person name="Gonzalez J."/>
            <person name="Henrissat B."/>
            <person name="Kuo A."/>
            <person name="Liang C."/>
            <person name="Lipzen A."/>
            <person name="Lutzoni F."/>
            <person name="Magnuson J."/>
            <person name="Mondo S."/>
            <person name="Nolan M."/>
            <person name="Ohm R."/>
            <person name="Pangilinan J."/>
            <person name="Park H.-J."/>
            <person name="Ramirez L."/>
            <person name="Alfaro M."/>
            <person name="Sun H."/>
            <person name="Tritt A."/>
            <person name="Yoshinaga Y."/>
            <person name="Zwiers L.-H."/>
            <person name="Turgeon B."/>
            <person name="Goodwin S."/>
            <person name="Spatafora J."/>
            <person name="Crous P."/>
            <person name="Grigoriev I."/>
        </authorList>
    </citation>
    <scope>NUCLEOTIDE SEQUENCE</scope>
    <source>
        <strain evidence="1">CBS 121739</strain>
    </source>
</reference>
<name>A0A6A6VZM4_9PEZI</name>
<evidence type="ECO:0000313" key="1">
    <source>
        <dbReference type="EMBL" id="KAF2756102.1"/>
    </source>
</evidence>
<dbReference type="RefSeq" id="XP_033598553.1">
    <property type="nucleotide sequence ID" value="XM_033748705.1"/>
</dbReference>
<protein>
    <submittedName>
        <fullName evidence="1">Uncharacterized protein</fullName>
    </submittedName>
</protein>
<keyword evidence="2" id="KW-1185">Reference proteome</keyword>